<keyword evidence="3" id="KW-1185">Reference proteome</keyword>
<gene>
    <name evidence="2" type="ORF">HHL10_21745</name>
</gene>
<evidence type="ECO:0000256" key="1">
    <source>
        <dbReference type="SAM" id="SignalP"/>
    </source>
</evidence>
<protein>
    <submittedName>
        <fullName evidence="2">Uncharacterized protein</fullName>
    </submittedName>
</protein>
<dbReference type="RefSeq" id="WP_169162501.1">
    <property type="nucleotide sequence ID" value="NZ_JABBFW010000020.1"/>
</dbReference>
<dbReference type="AlphaFoldDB" id="A0A848FEU1"/>
<proteinExistence type="predicted"/>
<keyword evidence="1" id="KW-0732">Signal</keyword>
<evidence type="ECO:0000313" key="2">
    <source>
        <dbReference type="EMBL" id="NML17596.1"/>
    </source>
</evidence>
<evidence type="ECO:0000313" key="3">
    <source>
        <dbReference type="Proteomes" id="UP000574067"/>
    </source>
</evidence>
<comment type="caution">
    <text evidence="2">The sequence shown here is derived from an EMBL/GenBank/DDBJ whole genome shotgun (WGS) entry which is preliminary data.</text>
</comment>
<accession>A0A848FEU1</accession>
<reference evidence="2 3" key="1">
    <citation type="submission" date="2020-04" db="EMBL/GenBank/DDBJ databases">
        <title>Azohydromonas sp. isolated from soil.</title>
        <authorList>
            <person name="Dahal R.H."/>
        </authorList>
    </citation>
    <scope>NUCLEOTIDE SEQUENCE [LARGE SCALE GENOMIC DNA]</scope>
    <source>
        <strain evidence="2 3">G-1-1-14</strain>
    </source>
</reference>
<organism evidence="2 3">
    <name type="scientific">Azohydromonas caseinilytica</name>
    <dbReference type="NCBI Taxonomy" id="2728836"/>
    <lineage>
        <taxon>Bacteria</taxon>
        <taxon>Pseudomonadati</taxon>
        <taxon>Pseudomonadota</taxon>
        <taxon>Betaproteobacteria</taxon>
        <taxon>Burkholderiales</taxon>
        <taxon>Sphaerotilaceae</taxon>
        <taxon>Azohydromonas</taxon>
    </lineage>
</organism>
<dbReference type="EMBL" id="JABBFW010000020">
    <property type="protein sequence ID" value="NML17596.1"/>
    <property type="molecule type" value="Genomic_DNA"/>
</dbReference>
<dbReference type="Proteomes" id="UP000574067">
    <property type="component" value="Unassembled WGS sequence"/>
</dbReference>
<sequence length="197" mass="21146">MARARFWFIPSFVMAILALSWTPAAQAGPTGAHEDGPQVRIVHCSDVTCDTVVGLAPGQPMIRLAAHYPEQAGRRVRVVVVSERDKHTSLIDVNSHVQPNGRFGVSLPVHLLPQGVYDIGVMGASRFLAEGQIRIKRAATPRASRGTEAAPARPARRGVLMVRGHQRKAPVAVVLAPRGGQEPVYTASTGTRTGRRG</sequence>
<name>A0A848FEU1_9BURK</name>
<feature type="chain" id="PRO_5033026192" evidence="1">
    <location>
        <begin position="28"/>
        <end position="197"/>
    </location>
</feature>
<feature type="signal peptide" evidence="1">
    <location>
        <begin position="1"/>
        <end position="27"/>
    </location>
</feature>